<proteinExistence type="predicted"/>
<dbReference type="Proteomes" id="UP001174691">
    <property type="component" value="Unassembled WGS sequence"/>
</dbReference>
<evidence type="ECO:0000313" key="3">
    <source>
        <dbReference type="EMBL" id="KAJ9150959.1"/>
    </source>
</evidence>
<dbReference type="EMBL" id="JANBVN010000068">
    <property type="protein sequence ID" value="KAJ9150959.1"/>
    <property type="molecule type" value="Genomic_DNA"/>
</dbReference>
<evidence type="ECO:0000259" key="2">
    <source>
        <dbReference type="Pfam" id="PF00903"/>
    </source>
</evidence>
<dbReference type="InterPro" id="IPR029068">
    <property type="entry name" value="Glyas_Bleomycin-R_OHBP_Dase"/>
</dbReference>
<dbReference type="SUPFAM" id="SSF54593">
    <property type="entry name" value="Glyoxalase/Bleomycin resistance protein/Dihydroxybiphenyl dioxygenase"/>
    <property type="match status" value="1"/>
</dbReference>
<evidence type="ECO:0000256" key="1">
    <source>
        <dbReference type="SAM" id="MobiDB-lite"/>
    </source>
</evidence>
<dbReference type="AlphaFoldDB" id="A0AA38VM04"/>
<dbReference type="InterPro" id="IPR052164">
    <property type="entry name" value="Anthracycline_SecMetBiosynth"/>
</dbReference>
<accession>A0AA38VM04</accession>
<sequence length="214" mass="23125">MKALRSLSSASRPDSPTSKSRRSSSRTPEPATPAASKPTSAFAFTQINVANFDRAESFFEKVFGWRFIGEPTSPAFISPPRVREGSQSSSSTPVKMAPPIAPPPDHRVNYFTPRKEVGQGHVAGGLFKFGADSKAGNFAGRKDEGQGKGGDGETRIPNVINYVAVEDIAVALNAVRLAGGKTVVQPWMERDEMARFALFEDTEGNVFGLIQYLM</sequence>
<feature type="domain" description="Glyoxalase/fosfomycin resistance/dioxygenase" evidence="2">
    <location>
        <begin position="44"/>
        <end position="207"/>
    </location>
</feature>
<dbReference type="InterPro" id="IPR004360">
    <property type="entry name" value="Glyas_Fos-R_dOase_dom"/>
</dbReference>
<gene>
    <name evidence="3" type="ORF">NKR19_g5101</name>
</gene>
<organism evidence="3 4">
    <name type="scientific">Coniochaeta hoffmannii</name>
    <dbReference type="NCBI Taxonomy" id="91930"/>
    <lineage>
        <taxon>Eukaryota</taxon>
        <taxon>Fungi</taxon>
        <taxon>Dikarya</taxon>
        <taxon>Ascomycota</taxon>
        <taxon>Pezizomycotina</taxon>
        <taxon>Sordariomycetes</taxon>
        <taxon>Sordariomycetidae</taxon>
        <taxon>Coniochaetales</taxon>
        <taxon>Coniochaetaceae</taxon>
        <taxon>Coniochaeta</taxon>
    </lineage>
</organism>
<feature type="region of interest" description="Disordered" evidence="1">
    <location>
        <begin position="1"/>
        <end position="40"/>
    </location>
</feature>
<name>A0AA38VM04_9PEZI</name>
<comment type="caution">
    <text evidence="3">The sequence shown here is derived from an EMBL/GenBank/DDBJ whole genome shotgun (WGS) entry which is preliminary data.</text>
</comment>
<dbReference type="PANTHER" id="PTHR33993">
    <property type="entry name" value="GLYOXALASE-RELATED"/>
    <property type="match status" value="1"/>
</dbReference>
<feature type="compositionally biased region" description="Polar residues" evidence="1">
    <location>
        <begin position="1"/>
        <end position="10"/>
    </location>
</feature>
<feature type="compositionally biased region" description="Low complexity" evidence="1">
    <location>
        <begin position="25"/>
        <end position="40"/>
    </location>
</feature>
<protein>
    <recommendedName>
        <fullName evidence="2">Glyoxalase/fosfomycin resistance/dioxygenase domain-containing protein</fullName>
    </recommendedName>
</protein>
<evidence type="ECO:0000313" key="4">
    <source>
        <dbReference type="Proteomes" id="UP001174691"/>
    </source>
</evidence>
<dbReference type="Pfam" id="PF00903">
    <property type="entry name" value="Glyoxalase"/>
    <property type="match status" value="1"/>
</dbReference>
<dbReference type="Gene3D" id="3.10.180.10">
    <property type="entry name" value="2,3-Dihydroxybiphenyl 1,2-Dioxygenase, domain 1"/>
    <property type="match status" value="1"/>
</dbReference>
<keyword evidence="4" id="KW-1185">Reference proteome</keyword>
<feature type="region of interest" description="Disordered" evidence="1">
    <location>
        <begin position="78"/>
        <end position="103"/>
    </location>
</feature>
<reference evidence="3" key="1">
    <citation type="submission" date="2022-07" db="EMBL/GenBank/DDBJ databases">
        <title>Fungi with potential for degradation of polypropylene.</title>
        <authorList>
            <person name="Gostincar C."/>
        </authorList>
    </citation>
    <scope>NUCLEOTIDE SEQUENCE</scope>
    <source>
        <strain evidence="3">EXF-13287</strain>
    </source>
</reference>